<evidence type="ECO:0000313" key="1">
    <source>
        <dbReference type="Proteomes" id="UP000790787"/>
    </source>
</evidence>
<protein>
    <submittedName>
        <fullName evidence="2">Uncharacterized protein LOC142168690</fullName>
    </submittedName>
</protein>
<accession>A0AC58SKH3</accession>
<reference evidence="2" key="2">
    <citation type="submission" date="2025-08" db="UniProtKB">
        <authorList>
            <consortium name="RefSeq"/>
        </authorList>
    </citation>
    <scope>IDENTIFICATION</scope>
    <source>
        <tissue evidence="2">Leaf</tissue>
    </source>
</reference>
<evidence type="ECO:0000313" key="2">
    <source>
        <dbReference type="RefSeq" id="XP_075085474.1"/>
    </source>
</evidence>
<name>A0AC58SKH3_TOBAC</name>
<dbReference type="Proteomes" id="UP000790787">
    <property type="component" value="Chromosome 14"/>
</dbReference>
<proteinExistence type="predicted"/>
<keyword evidence="1" id="KW-1185">Reference proteome</keyword>
<sequence>MIWRERDEYFVSRDVVFVETKFSYDKKTIKDMESTENKSLNWSFDANEEHGNHRVEVRGEEQQVIADNAENGENNTDDIVRGDDADVQLGKGQRKKQPSVRLQDYVTHTVQASPSTSSLSQLNSSEAMKNECWREAMRKEIQALEENSTWIVEDLPPRKKAIGSKWVYKIKYNSDGSVERCKTRLVILGNNQVEGIDYHETFSPTTKMTTVRTFLAVATAKRWGLHQMDVQNAFLHGDLDEEVYMKMPPGFVSPTPGKVCRLRKLLYGLRQAARCWFAKLAASLKGVWTQTILFKLLFIHISRWSSSIKYSHLCE</sequence>
<dbReference type="RefSeq" id="XP_075085474.1">
    <property type="nucleotide sequence ID" value="XM_075229373.1"/>
</dbReference>
<organism evidence="1 2">
    <name type="scientific">Nicotiana tabacum</name>
    <name type="common">Common tobacco</name>
    <dbReference type="NCBI Taxonomy" id="4097"/>
    <lineage>
        <taxon>Eukaryota</taxon>
        <taxon>Viridiplantae</taxon>
        <taxon>Streptophyta</taxon>
        <taxon>Embryophyta</taxon>
        <taxon>Tracheophyta</taxon>
        <taxon>Spermatophyta</taxon>
        <taxon>Magnoliopsida</taxon>
        <taxon>eudicotyledons</taxon>
        <taxon>Gunneridae</taxon>
        <taxon>Pentapetalae</taxon>
        <taxon>asterids</taxon>
        <taxon>lamiids</taxon>
        <taxon>Solanales</taxon>
        <taxon>Solanaceae</taxon>
        <taxon>Nicotianoideae</taxon>
        <taxon>Nicotianeae</taxon>
        <taxon>Nicotiana</taxon>
    </lineage>
</organism>
<gene>
    <name evidence="2" type="primary">LOC142168690</name>
</gene>
<reference evidence="1" key="1">
    <citation type="journal article" date="2014" name="Nat. Commun.">
        <title>The tobacco genome sequence and its comparison with those of tomato and potato.</title>
        <authorList>
            <person name="Sierro N."/>
            <person name="Battey J.N."/>
            <person name="Ouadi S."/>
            <person name="Bakaher N."/>
            <person name="Bovet L."/>
            <person name="Willig A."/>
            <person name="Goepfert S."/>
            <person name="Peitsch M.C."/>
            <person name="Ivanov N.V."/>
        </authorList>
    </citation>
    <scope>NUCLEOTIDE SEQUENCE [LARGE SCALE GENOMIC DNA]</scope>
</reference>